<dbReference type="InterPro" id="IPR000008">
    <property type="entry name" value="C2_dom"/>
</dbReference>
<dbReference type="Gene3D" id="2.60.40.150">
    <property type="entry name" value="C2 domain"/>
    <property type="match status" value="1"/>
</dbReference>
<dbReference type="EMBL" id="GL883029">
    <property type="protein sequence ID" value="EGG13902.1"/>
    <property type="molecule type" value="Genomic_DNA"/>
</dbReference>
<dbReference type="KEGG" id="dfa:DFA_11663"/>
<dbReference type="Proteomes" id="UP000007797">
    <property type="component" value="Unassembled WGS sequence"/>
</dbReference>
<accession>F4QDV5</accession>
<evidence type="ECO:0000259" key="1">
    <source>
        <dbReference type="PROSITE" id="PS50004"/>
    </source>
</evidence>
<dbReference type="PRINTS" id="PR00360">
    <property type="entry name" value="C2DOMAIN"/>
</dbReference>
<gene>
    <name evidence="2" type="primary">egeA</name>
    <name evidence="2" type="ORF">DFA_11663</name>
</gene>
<dbReference type="CDD" id="cd00030">
    <property type="entry name" value="C2"/>
    <property type="match status" value="1"/>
</dbReference>
<organism evidence="2 3">
    <name type="scientific">Cavenderia fasciculata</name>
    <name type="common">Slime mold</name>
    <name type="synonym">Dictyostelium fasciculatum</name>
    <dbReference type="NCBI Taxonomy" id="261658"/>
    <lineage>
        <taxon>Eukaryota</taxon>
        <taxon>Amoebozoa</taxon>
        <taxon>Evosea</taxon>
        <taxon>Eumycetozoa</taxon>
        <taxon>Dictyostelia</taxon>
        <taxon>Acytosteliales</taxon>
        <taxon>Cavenderiaceae</taxon>
        <taxon>Cavenderia</taxon>
    </lineage>
</organism>
<dbReference type="PROSITE" id="PS50004">
    <property type="entry name" value="C2"/>
    <property type="match status" value="1"/>
</dbReference>
<dbReference type="RefSeq" id="XP_004350610.1">
    <property type="nucleotide sequence ID" value="XM_004350559.1"/>
</dbReference>
<feature type="domain" description="C2" evidence="1">
    <location>
        <begin position="18"/>
        <end position="146"/>
    </location>
</feature>
<sequence length="279" mass="32519">MINETTPVPFVFDDKKYYPGDYKFNWDEQTQFVYKFPENGKLVIKILEGIDLISMDLNGKSDPYVKIHVPRLVEDKDEKQLKTSTKYETLTPKWNESFHVEVERVEDDLVVLEVWDKDTIGSDDFLGFVTIDASLLPYNQEVVTIENLSYVDKGKLKISITALNYGWDIKDELNRYVEYRERLVGSLPFYIEREELKIKRMDQYSKNREQGPYVNVKPGQLKRIYKKYSIVNGWIKSHKAGENVKEGAKTAAMLAGAVVGVLFESAIENTRYYNFNNNF</sequence>
<dbReference type="InterPro" id="IPR035892">
    <property type="entry name" value="C2_domain_sf"/>
</dbReference>
<dbReference type="PANTHER" id="PTHR47800:SF5">
    <property type="entry name" value="FER-1-LIKE PROTEIN 6"/>
    <property type="match status" value="1"/>
</dbReference>
<dbReference type="PANTHER" id="PTHR47800">
    <property type="entry name" value="C2 DOMAIN-CONTAINING PROTEIN"/>
    <property type="match status" value="1"/>
</dbReference>
<evidence type="ECO:0000313" key="2">
    <source>
        <dbReference type="EMBL" id="EGG13902.1"/>
    </source>
</evidence>
<dbReference type="SMART" id="SM00239">
    <property type="entry name" value="C2"/>
    <property type="match status" value="1"/>
</dbReference>
<dbReference type="GO" id="GO:0010628">
    <property type="term" value="P:positive regulation of gene expression"/>
    <property type="evidence" value="ECO:0007669"/>
    <property type="project" value="TreeGrafter"/>
</dbReference>
<dbReference type="SUPFAM" id="SSF49562">
    <property type="entry name" value="C2 domain (Calcium/lipid-binding domain, CaLB)"/>
    <property type="match status" value="1"/>
</dbReference>
<dbReference type="GeneID" id="14865562"/>
<evidence type="ECO:0000313" key="3">
    <source>
        <dbReference type="Proteomes" id="UP000007797"/>
    </source>
</evidence>
<dbReference type="Pfam" id="PF00168">
    <property type="entry name" value="C2"/>
    <property type="match status" value="1"/>
</dbReference>
<dbReference type="OMA" id="GWIKSHK"/>
<reference evidence="3" key="1">
    <citation type="journal article" date="2011" name="Genome Res.">
        <title>Phylogeny-wide analysis of social amoeba genomes highlights ancient origins for complex intercellular communication.</title>
        <authorList>
            <person name="Heidel A.J."/>
            <person name="Lawal H.M."/>
            <person name="Felder M."/>
            <person name="Schilde C."/>
            <person name="Helps N.R."/>
            <person name="Tunggal B."/>
            <person name="Rivero F."/>
            <person name="John U."/>
            <person name="Schleicher M."/>
            <person name="Eichinger L."/>
            <person name="Platzer M."/>
            <person name="Noegel A.A."/>
            <person name="Schaap P."/>
            <person name="Gloeckner G."/>
        </authorList>
    </citation>
    <scope>NUCLEOTIDE SEQUENCE [LARGE SCALE GENOMIC DNA]</scope>
    <source>
        <strain evidence="3">SH3</strain>
    </source>
</reference>
<name>F4QDV5_CACFS</name>
<proteinExistence type="predicted"/>
<protein>
    <recommendedName>
        <fullName evidence="1">C2 domain-containing protein</fullName>
    </recommendedName>
</protein>
<dbReference type="OrthoDB" id="19392at2759"/>
<keyword evidence="3" id="KW-1185">Reference proteome</keyword>
<dbReference type="STRING" id="1054147.F4QDV5"/>
<dbReference type="AlphaFoldDB" id="F4QDV5"/>